<proteinExistence type="predicted"/>
<dbReference type="EMBL" id="LXEO01000017">
    <property type="protein sequence ID" value="OAT18752.1"/>
    <property type="molecule type" value="Genomic_DNA"/>
</dbReference>
<accession>A0A1B7HT42</accession>
<dbReference type="PATRIC" id="fig|1354255.3.peg.1627"/>
<keyword evidence="2" id="KW-1185">Reference proteome</keyword>
<dbReference type="AlphaFoldDB" id="A0A1B7HT42"/>
<organism evidence="1 2">
    <name type="scientific">Buttiauxella noackiae ATCC 51607</name>
    <dbReference type="NCBI Taxonomy" id="1354255"/>
    <lineage>
        <taxon>Bacteria</taxon>
        <taxon>Pseudomonadati</taxon>
        <taxon>Pseudomonadota</taxon>
        <taxon>Gammaproteobacteria</taxon>
        <taxon>Enterobacterales</taxon>
        <taxon>Enterobacteriaceae</taxon>
        <taxon>Buttiauxella</taxon>
    </lineage>
</organism>
<evidence type="ECO:0000313" key="2">
    <source>
        <dbReference type="Proteomes" id="UP000078286"/>
    </source>
</evidence>
<reference evidence="1 2" key="1">
    <citation type="submission" date="2016-04" db="EMBL/GenBank/DDBJ databases">
        <title>ATOL: Assembling a taxonomically balanced genome-scale reconstruction of the evolutionary history of the Enterobacteriaceae.</title>
        <authorList>
            <person name="Plunkett G.III."/>
            <person name="Neeno-Eckwall E.C."/>
            <person name="Glasner J.D."/>
            <person name="Perna N.T."/>
        </authorList>
    </citation>
    <scope>NUCLEOTIDE SEQUENCE [LARGE SCALE GENOMIC DNA]</scope>
    <source>
        <strain evidence="1 2">ATCC 51607</strain>
    </source>
</reference>
<gene>
    <name evidence="1" type="ORF">M979_1576</name>
</gene>
<comment type="caution">
    <text evidence="1">The sequence shown here is derived from an EMBL/GenBank/DDBJ whole genome shotgun (WGS) entry which is preliminary data.</text>
</comment>
<dbReference type="Proteomes" id="UP000078286">
    <property type="component" value="Unassembled WGS sequence"/>
</dbReference>
<protein>
    <submittedName>
        <fullName evidence="1">Uncharacterized protein</fullName>
    </submittedName>
</protein>
<sequence>MIQTWSPAGGNGDEEIQESEELFTLLIHSNVNFTSLD</sequence>
<name>A0A1B7HT42_9ENTR</name>
<evidence type="ECO:0000313" key="1">
    <source>
        <dbReference type="EMBL" id="OAT18752.1"/>
    </source>
</evidence>